<reference evidence="1 2" key="1">
    <citation type="journal article" date="2006" name="Proc. Natl. Acad. Sci. U.S.A.">
        <title>Genomic analysis of the uncultivated marine crenarchaeote Cenarchaeum symbiosum.</title>
        <authorList>
            <person name="Hallam S.J."/>
            <person name="Konstantinidis K.T."/>
            <person name="Putnam N."/>
            <person name="Schleper C."/>
            <person name="Watanabe Y."/>
            <person name="Sugahara J."/>
            <person name="Preston C."/>
            <person name="de la Torre J."/>
            <person name="Richardson P.M."/>
            <person name="DeLong E.F."/>
        </authorList>
    </citation>
    <scope>NUCLEOTIDE SEQUENCE [LARGE SCALE GENOMIC DNA]</scope>
    <source>
        <strain evidence="2">A</strain>
    </source>
</reference>
<protein>
    <submittedName>
        <fullName evidence="1">Uncharacterized protein</fullName>
    </submittedName>
</protein>
<dbReference type="HOGENOM" id="CLU_2893070_0_0_2"/>
<dbReference type="Proteomes" id="UP000000758">
    <property type="component" value="Chromosome"/>
</dbReference>
<proteinExistence type="predicted"/>
<dbReference type="EMBL" id="DP000238">
    <property type="protein sequence ID" value="ABK77876.1"/>
    <property type="molecule type" value="Genomic_DNA"/>
</dbReference>
<keyword evidence="2" id="KW-1185">Reference proteome</keyword>
<evidence type="ECO:0000313" key="2">
    <source>
        <dbReference type="Proteomes" id="UP000000758"/>
    </source>
</evidence>
<name>A0RX09_CENSY</name>
<organism evidence="1 2">
    <name type="scientific">Cenarchaeum symbiosum (strain A)</name>
    <dbReference type="NCBI Taxonomy" id="414004"/>
    <lineage>
        <taxon>Archaea</taxon>
        <taxon>Nitrososphaerota</taxon>
        <taxon>Candidatus Cenarchaeales</taxon>
        <taxon>Candidatus Cenarchaeaceae</taxon>
        <taxon>Candidatus Cenarchaeum</taxon>
    </lineage>
</organism>
<dbReference type="AlphaFoldDB" id="A0RX09"/>
<sequence>MEIKIFTGAPHVVEKSVNRFARDVKVADAKVSSYILNEKLQVTVLVLYEGKAPDHAAGPGLM</sequence>
<accession>A0RX09</accession>
<dbReference type="EnsemblBacteria" id="ABK77876">
    <property type="protein sequence ID" value="ABK77876"/>
    <property type="gene ID" value="CENSYa_1253"/>
</dbReference>
<evidence type="ECO:0000313" key="1">
    <source>
        <dbReference type="EMBL" id="ABK77876.1"/>
    </source>
</evidence>
<dbReference type="STRING" id="414004.CENSYa_1253"/>
<gene>
    <name evidence="1" type="ordered locus">CENSYa_1253</name>
</gene>
<dbReference type="KEGG" id="csy:CENSYa_1253"/>